<dbReference type="RefSeq" id="WP_067631173.1">
    <property type="nucleotide sequence ID" value="NZ_CP013213.1"/>
</dbReference>
<dbReference type="PROSITE" id="PS50056">
    <property type="entry name" value="TYR_PHOSPHATASE_2"/>
    <property type="match status" value="1"/>
</dbReference>
<organism evidence="3 4">
    <name type="scientific">Erysipelothrix larvae</name>
    <dbReference type="NCBI Taxonomy" id="1514105"/>
    <lineage>
        <taxon>Bacteria</taxon>
        <taxon>Bacillati</taxon>
        <taxon>Bacillota</taxon>
        <taxon>Erysipelotrichia</taxon>
        <taxon>Erysipelotrichales</taxon>
        <taxon>Erysipelotrichaceae</taxon>
        <taxon>Erysipelothrix</taxon>
    </lineage>
</organism>
<dbReference type="Pfam" id="PF13350">
    <property type="entry name" value="Y_phosphatase3"/>
    <property type="match status" value="1"/>
</dbReference>
<proteinExistence type="inferred from homology"/>
<dbReference type="KEGG" id="erl:AOC36_02755"/>
<dbReference type="PROSITE" id="PS00383">
    <property type="entry name" value="TYR_PHOSPHATASE_1"/>
    <property type="match status" value="1"/>
</dbReference>
<evidence type="ECO:0000256" key="1">
    <source>
        <dbReference type="ARBA" id="ARBA00009580"/>
    </source>
</evidence>
<dbReference type="InterPro" id="IPR029021">
    <property type="entry name" value="Prot-tyrosine_phosphatase-like"/>
</dbReference>
<dbReference type="OrthoDB" id="1188001at2"/>
<dbReference type="InterPro" id="IPR016130">
    <property type="entry name" value="Tyr_Pase_AS"/>
</dbReference>
<dbReference type="EMBL" id="CP013213">
    <property type="protein sequence ID" value="AMC92942.1"/>
    <property type="molecule type" value="Genomic_DNA"/>
</dbReference>
<comment type="similarity">
    <text evidence="1">Belongs to the protein-tyrosine phosphatase family.</text>
</comment>
<sequence length="249" mass="28249">MQSIRNFRSLGGIKTAYGTTKSKLFRGGPLDSISLEDQNTFHNQLDINTVLDLRSQDERHDHPNIIIPGVMDVSLQLMPELSSTSADPKDIMNKLKNHDFKGFMIPMYQSFVTNPFTLTQHKRFIECVVNNHNSTYFHCSAGKDRTGYTAALILKLLGADFDTLMNEYLLTNNQPKKDVEALIEATRKRNGPMSLSDEDYHALTFVSPDYLQATFDEIDHVYGSFESYVENGLKLDNIMIESLRGSLLE</sequence>
<dbReference type="STRING" id="1514105.AOC36_02755"/>
<feature type="domain" description="Tyrosine specific protein phosphatases" evidence="2">
    <location>
        <begin position="122"/>
        <end position="201"/>
    </location>
</feature>
<keyword evidence="4" id="KW-1185">Reference proteome</keyword>
<evidence type="ECO:0000313" key="3">
    <source>
        <dbReference type="EMBL" id="AMC92942.1"/>
    </source>
</evidence>
<evidence type="ECO:0000313" key="4">
    <source>
        <dbReference type="Proteomes" id="UP000063781"/>
    </source>
</evidence>
<dbReference type="InterPro" id="IPR000387">
    <property type="entry name" value="Tyr_Pase_dom"/>
</dbReference>
<dbReference type="AlphaFoldDB" id="A0A109UGM3"/>
<dbReference type="PANTHER" id="PTHR31126">
    <property type="entry name" value="TYROSINE-PROTEIN PHOSPHATASE"/>
    <property type="match status" value="1"/>
</dbReference>
<dbReference type="SUPFAM" id="SSF52799">
    <property type="entry name" value="(Phosphotyrosine protein) phosphatases II"/>
    <property type="match status" value="1"/>
</dbReference>
<dbReference type="Proteomes" id="UP000063781">
    <property type="component" value="Chromosome"/>
</dbReference>
<dbReference type="InterPro" id="IPR026893">
    <property type="entry name" value="Tyr/Ser_Pase_IphP-type"/>
</dbReference>
<dbReference type="GO" id="GO:0004721">
    <property type="term" value="F:phosphoprotein phosphatase activity"/>
    <property type="evidence" value="ECO:0007669"/>
    <property type="project" value="InterPro"/>
</dbReference>
<protein>
    <recommendedName>
        <fullName evidence="2">Tyrosine specific protein phosphatases domain-containing protein</fullName>
    </recommendedName>
</protein>
<dbReference type="Gene3D" id="3.90.190.10">
    <property type="entry name" value="Protein tyrosine phosphatase superfamily"/>
    <property type="match status" value="1"/>
</dbReference>
<gene>
    <name evidence="3" type="ORF">AOC36_02755</name>
</gene>
<accession>A0A109UGM3</accession>
<reference evidence="3 4" key="1">
    <citation type="submission" date="2015-10" db="EMBL/GenBank/DDBJ databases">
        <title>Erysipelothrix larvae sp. LV19 isolated from the larval gut of the rhinoceros beetle, Trypoxylus dichotomus.</title>
        <authorList>
            <person name="Lim S."/>
            <person name="Kim B.-C."/>
        </authorList>
    </citation>
    <scope>NUCLEOTIDE SEQUENCE [LARGE SCALE GENOMIC DNA]</scope>
    <source>
        <strain evidence="3 4">LV19</strain>
    </source>
</reference>
<name>A0A109UGM3_9FIRM</name>
<evidence type="ECO:0000259" key="2">
    <source>
        <dbReference type="PROSITE" id="PS50056"/>
    </source>
</evidence>
<dbReference type="PANTHER" id="PTHR31126:SF1">
    <property type="entry name" value="TYROSINE SPECIFIC PROTEIN PHOSPHATASES DOMAIN-CONTAINING PROTEIN"/>
    <property type="match status" value="1"/>
</dbReference>